<dbReference type="EMBL" id="MU167236">
    <property type="protein sequence ID" value="KAG0148512.1"/>
    <property type="molecule type" value="Genomic_DNA"/>
</dbReference>
<evidence type="ECO:0000313" key="3">
    <source>
        <dbReference type="Proteomes" id="UP000886653"/>
    </source>
</evidence>
<keyword evidence="1" id="KW-0472">Membrane</keyword>
<sequence>MSLRTSPHVRLKMTQCGHWLKLCHVYVSLWLYTFGVVAFLSERTVYIGVNVYFANRSMDSAFDLTYPPLITTQPGDSFAHDLWHFLAICDYTPVLAFEPLPNTYAAIHVVLYSWSKSPDQWDILYLTEEEKTWQDQAILDAEGSQKQALVQARVSLFQTFQVPA</sequence>
<organism evidence="2 3">
    <name type="scientific">Cronartium quercuum f. sp. fusiforme G11</name>
    <dbReference type="NCBI Taxonomy" id="708437"/>
    <lineage>
        <taxon>Eukaryota</taxon>
        <taxon>Fungi</taxon>
        <taxon>Dikarya</taxon>
        <taxon>Basidiomycota</taxon>
        <taxon>Pucciniomycotina</taxon>
        <taxon>Pucciniomycetes</taxon>
        <taxon>Pucciniales</taxon>
        <taxon>Coleosporiaceae</taxon>
        <taxon>Cronartium</taxon>
    </lineage>
</organism>
<proteinExistence type="predicted"/>
<keyword evidence="1" id="KW-0812">Transmembrane</keyword>
<comment type="caution">
    <text evidence="2">The sequence shown here is derived from an EMBL/GenBank/DDBJ whole genome shotgun (WGS) entry which is preliminary data.</text>
</comment>
<name>A0A9P6NMY8_9BASI</name>
<dbReference type="AlphaFoldDB" id="A0A9P6NMY8"/>
<protein>
    <submittedName>
        <fullName evidence="2">Uncharacterized protein</fullName>
    </submittedName>
</protein>
<keyword evidence="1" id="KW-1133">Transmembrane helix</keyword>
<evidence type="ECO:0000313" key="2">
    <source>
        <dbReference type="EMBL" id="KAG0148512.1"/>
    </source>
</evidence>
<evidence type="ECO:0000256" key="1">
    <source>
        <dbReference type="SAM" id="Phobius"/>
    </source>
</evidence>
<gene>
    <name evidence="2" type="ORF">CROQUDRAFT_131883</name>
</gene>
<feature type="transmembrane region" description="Helical" evidence="1">
    <location>
        <begin position="20"/>
        <end position="40"/>
    </location>
</feature>
<dbReference type="Proteomes" id="UP000886653">
    <property type="component" value="Unassembled WGS sequence"/>
</dbReference>
<reference evidence="2" key="1">
    <citation type="submission" date="2013-11" db="EMBL/GenBank/DDBJ databases">
        <title>Genome sequence of the fusiform rust pathogen reveals effectors for host alternation and coevolution with pine.</title>
        <authorList>
            <consortium name="DOE Joint Genome Institute"/>
            <person name="Smith K."/>
            <person name="Pendleton A."/>
            <person name="Kubisiak T."/>
            <person name="Anderson C."/>
            <person name="Salamov A."/>
            <person name="Aerts A."/>
            <person name="Riley R."/>
            <person name="Clum A."/>
            <person name="Lindquist E."/>
            <person name="Ence D."/>
            <person name="Campbell M."/>
            <person name="Kronenberg Z."/>
            <person name="Feau N."/>
            <person name="Dhillon B."/>
            <person name="Hamelin R."/>
            <person name="Burleigh J."/>
            <person name="Smith J."/>
            <person name="Yandell M."/>
            <person name="Nelson C."/>
            <person name="Grigoriev I."/>
            <person name="Davis J."/>
        </authorList>
    </citation>
    <scope>NUCLEOTIDE SEQUENCE</scope>
    <source>
        <strain evidence="2">G11</strain>
    </source>
</reference>
<keyword evidence="3" id="KW-1185">Reference proteome</keyword>
<accession>A0A9P6NMY8</accession>